<dbReference type="AlphaFoldDB" id="A0A151Y521"/>
<sequence length="70" mass="7964">MLAEIRGMEQGSITLELQMIPRKGESVKIMYGPDAQLEGEVVAVNHYINQHANEHKVQIEIRPFNYLITA</sequence>
<dbReference type="InterPro" id="IPR008991">
    <property type="entry name" value="Translation_prot_SH3-like_sf"/>
</dbReference>
<proteinExistence type="predicted"/>
<accession>A0A151Y521</accession>
<dbReference type="STRING" id="1806892.AZH43_06810"/>
<dbReference type="RefSeq" id="WP_005007554.1">
    <property type="nucleotide sequence ID" value="NZ_CBCSIK010000005.1"/>
</dbReference>
<dbReference type="EMBL" id="LUAW01000011">
    <property type="protein sequence ID" value="KYQ73141.1"/>
    <property type="molecule type" value="Genomic_DNA"/>
</dbReference>
<reference evidence="1 2" key="1">
    <citation type="submission" date="2016-03" db="EMBL/GenBank/DDBJ databases">
        <title>Acinetobacter genomospecies 28 strain ANC 4149.</title>
        <authorList>
            <person name="Radolfova-Krizova L."/>
            <person name="Nemec A."/>
        </authorList>
    </citation>
    <scope>NUCLEOTIDE SEQUENCE [LARGE SCALE GENOMIC DNA]</scope>
    <source>
        <strain evidence="1 2">ANC 4149</strain>
    </source>
</reference>
<comment type="caution">
    <text evidence="1">The sequence shown here is derived from an EMBL/GenBank/DDBJ whole genome shotgun (WGS) entry which is preliminary data.</text>
</comment>
<name>A0A151Y521_9GAMM</name>
<gene>
    <name evidence="1" type="ORF">AZH43_06810</name>
</gene>
<protein>
    <recommendedName>
        <fullName evidence="3">KOW domain-containing protein</fullName>
    </recommendedName>
</protein>
<organism evidence="1 2">
    <name type="scientific">Acinetobacter pragensis</name>
    <dbReference type="NCBI Taxonomy" id="1806892"/>
    <lineage>
        <taxon>Bacteria</taxon>
        <taxon>Pseudomonadati</taxon>
        <taxon>Pseudomonadota</taxon>
        <taxon>Gammaproteobacteria</taxon>
        <taxon>Moraxellales</taxon>
        <taxon>Moraxellaceae</taxon>
        <taxon>Acinetobacter</taxon>
    </lineage>
</organism>
<evidence type="ECO:0000313" key="2">
    <source>
        <dbReference type="Proteomes" id="UP000076276"/>
    </source>
</evidence>
<keyword evidence="2" id="KW-1185">Reference proteome</keyword>
<dbReference type="Proteomes" id="UP000076276">
    <property type="component" value="Unassembled WGS sequence"/>
</dbReference>
<dbReference type="SUPFAM" id="SSF50104">
    <property type="entry name" value="Translation proteins SH3-like domain"/>
    <property type="match status" value="1"/>
</dbReference>
<dbReference type="OrthoDB" id="6694305at2"/>
<evidence type="ECO:0000313" key="1">
    <source>
        <dbReference type="EMBL" id="KYQ73141.1"/>
    </source>
</evidence>
<evidence type="ECO:0008006" key="3">
    <source>
        <dbReference type="Google" id="ProtNLM"/>
    </source>
</evidence>